<feature type="region of interest" description="Disordered" evidence="1">
    <location>
        <begin position="28"/>
        <end position="48"/>
    </location>
</feature>
<dbReference type="Proteomes" id="UP001243330">
    <property type="component" value="Unassembled WGS sequence"/>
</dbReference>
<reference evidence="2" key="1">
    <citation type="submission" date="2023-01" db="EMBL/GenBank/DDBJ databases">
        <title>Colletotrichum chrysophilum M932 genome sequence.</title>
        <authorList>
            <person name="Baroncelli R."/>
        </authorList>
    </citation>
    <scope>NUCLEOTIDE SEQUENCE</scope>
    <source>
        <strain evidence="2">M932</strain>
    </source>
</reference>
<evidence type="ECO:0000313" key="3">
    <source>
        <dbReference type="Proteomes" id="UP001243330"/>
    </source>
</evidence>
<sequence>MQKPHIKGWVPKSGDLRDITEMRAKFSAVSAQQRSERQPAVAECEPKADHVRARAATFSLSGNGKTSRLDATLLRGEPPRHVASSARVFSASLKRLEPLQLDDNRPGAERLPRNIWGGQQHRDMTGVPGSRRQLGRLLWDHAIVGGARRRV</sequence>
<organism evidence="2 3">
    <name type="scientific">Colletotrichum chrysophilum</name>
    <dbReference type="NCBI Taxonomy" id="1836956"/>
    <lineage>
        <taxon>Eukaryota</taxon>
        <taxon>Fungi</taxon>
        <taxon>Dikarya</taxon>
        <taxon>Ascomycota</taxon>
        <taxon>Pezizomycotina</taxon>
        <taxon>Sordariomycetes</taxon>
        <taxon>Hypocreomycetidae</taxon>
        <taxon>Glomerellales</taxon>
        <taxon>Glomerellaceae</taxon>
        <taxon>Colletotrichum</taxon>
        <taxon>Colletotrichum gloeosporioides species complex</taxon>
    </lineage>
</organism>
<accession>A0AAD9AUY5</accession>
<comment type="caution">
    <text evidence="2">The sequence shown here is derived from an EMBL/GenBank/DDBJ whole genome shotgun (WGS) entry which is preliminary data.</text>
</comment>
<dbReference type="EMBL" id="JAQOWY010000027">
    <property type="protein sequence ID" value="KAK1855041.1"/>
    <property type="molecule type" value="Genomic_DNA"/>
</dbReference>
<dbReference type="AlphaFoldDB" id="A0AAD9AUY5"/>
<evidence type="ECO:0000313" key="2">
    <source>
        <dbReference type="EMBL" id="KAK1855041.1"/>
    </source>
</evidence>
<proteinExistence type="predicted"/>
<keyword evidence="3" id="KW-1185">Reference proteome</keyword>
<gene>
    <name evidence="2" type="ORF">CCHR01_02326</name>
</gene>
<name>A0AAD9AUY5_9PEZI</name>
<protein>
    <submittedName>
        <fullName evidence="2">Uncharacterized protein</fullName>
    </submittedName>
</protein>
<evidence type="ECO:0000256" key="1">
    <source>
        <dbReference type="SAM" id="MobiDB-lite"/>
    </source>
</evidence>